<name>A0A344UW08_9ACTN</name>
<dbReference type="PANTHER" id="PTHR44688">
    <property type="entry name" value="DNA-BINDING TRANSCRIPTIONAL ACTIVATOR DEVR_DOSR"/>
    <property type="match status" value="1"/>
</dbReference>
<sequence length="474" mass="50883">MVSAERLEPGDSKAPGVATPDLASGLCSSSVRWLRERLASGDAGAAAAAAHRIEPSLTPQKLATGPDLSTAAGAALALAEAHLLAGSLRDSMPMSRLALLAGQQTGDPVVAAQAAGLRAVATAINGEREDARWWLRYAREEIDPAEAVSTRGGLWSLLLAEAFLRFTDGDDAGLADLRRRAAASERLRPDLGWILAWIGGFIAILRADLAKDPQALLASSRTFRTSDRRPPCPPLLSGMALNREARSLVHLGRPGRALEIENDLPDHLGDAVCFATDRATAHLARGRPELTLERTEECPRAGTRHALYQLGPIRLRRAVALERLDRPAAASREFSLAWHLIHEIAVLPIMGIRAEDMTDLFLRLRRSEPDFYGRLVSDPRAPTEVAAAVGPVFDLSVLSERELEVAGHLVTGATLTQIADLMTVSRNTVKTQVRAIYRKLGVRSRAQAIETLRRLGHRPDSGPSAVAPGNASGS</sequence>
<dbReference type="CDD" id="cd06170">
    <property type="entry name" value="LuxR_C_like"/>
    <property type="match status" value="1"/>
</dbReference>
<dbReference type="SUPFAM" id="SSF46894">
    <property type="entry name" value="C-terminal effector domain of the bipartite response regulators"/>
    <property type="match status" value="1"/>
</dbReference>
<dbReference type="InterPro" id="IPR036388">
    <property type="entry name" value="WH-like_DNA-bd_sf"/>
</dbReference>
<dbReference type="SMART" id="SM00421">
    <property type="entry name" value="HTH_LUXR"/>
    <property type="match status" value="1"/>
</dbReference>
<dbReference type="EMBL" id="CP025198">
    <property type="protein sequence ID" value="AXE39456.1"/>
    <property type="molecule type" value="Genomic_DNA"/>
</dbReference>
<keyword evidence="3" id="KW-0804">Transcription</keyword>
<protein>
    <submittedName>
        <fullName evidence="6">HTH-type transcriptional regulator MalT</fullName>
    </submittedName>
</protein>
<dbReference type="Gene3D" id="1.10.10.10">
    <property type="entry name" value="Winged helix-like DNA-binding domain superfamily/Winged helix DNA-binding domain"/>
    <property type="match status" value="1"/>
</dbReference>
<evidence type="ECO:0000259" key="5">
    <source>
        <dbReference type="PROSITE" id="PS50043"/>
    </source>
</evidence>
<evidence type="ECO:0000256" key="2">
    <source>
        <dbReference type="ARBA" id="ARBA00023125"/>
    </source>
</evidence>
<dbReference type="Proteomes" id="UP000251995">
    <property type="component" value="Chromosome"/>
</dbReference>
<evidence type="ECO:0000256" key="1">
    <source>
        <dbReference type="ARBA" id="ARBA00023015"/>
    </source>
</evidence>
<proteinExistence type="predicted"/>
<feature type="compositionally biased region" description="Basic and acidic residues" evidence="4">
    <location>
        <begin position="1"/>
        <end position="11"/>
    </location>
</feature>
<accession>A0A344UW08</accession>
<dbReference type="Pfam" id="PF00196">
    <property type="entry name" value="GerE"/>
    <property type="match status" value="1"/>
</dbReference>
<evidence type="ECO:0000256" key="4">
    <source>
        <dbReference type="SAM" id="MobiDB-lite"/>
    </source>
</evidence>
<evidence type="ECO:0000256" key="3">
    <source>
        <dbReference type="ARBA" id="ARBA00023163"/>
    </source>
</evidence>
<dbReference type="GO" id="GO:0006355">
    <property type="term" value="P:regulation of DNA-templated transcription"/>
    <property type="evidence" value="ECO:0007669"/>
    <property type="project" value="InterPro"/>
</dbReference>
<reference evidence="6 7" key="1">
    <citation type="submission" date="2017-12" db="EMBL/GenBank/DDBJ databases">
        <title>The whole genome sequence of the Acidipropionibacterium virtanenii sp. nov. type strain JS278.</title>
        <authorList>
            <person name="Laine P."/>
            <person name="Deptula P."/>
            <person name="Varmanen P."/>
            <person name="Auvinen P."/>
        </authorList>
    </citation>
    <scope>NUCLEOTIDE SEQUENCE [LARGE SCALE GENOMIC DNA]</scope>
    <source>
        <strain evidence="6 7">JS278</strain>
    </source>
</reference>
<organism evidence="6 7">
    <name type="scientific">Acidipropionibacterium virtanenii</name>
    <dbReference type="NCBI Taxonomy" id="2057246"/>
    <lineage>
        <taxon>Bacteria</taxon>
        <taxon>Bacillati</taxon>
        <taxon>Actinomycetota</taxon>
        <taxon>Actinomycetes</taxon>
        <taxon>Propionibacteriales</taxon>
        <taxon>Propionibacteriaceae</taxon>
        <taxon>Acidipropionibacterium</taxon>
    </lineage>
</organism>
<gene>
    <name evidence="6" type="primary">malT_2</name>
    <name evidence="6" type="ORF">JS278_02313</name>
</gene>
<dbReference type="InterPro" id="IPR016032">
    <property type="entry name" value="Sig_transdc_resp-reg_C-effctor"/>
</dbReference>
<evidence type="ECO:0000313" key="6">
    <source>
        <dbReference type="EMBL" id="AXE39456.1"/>
    </source>
</evidence>
<dbReference type="PRINTS" id="PR00038">
    <property type="entry name" value="HTHLUXR"/>
</dbReference>
<dbReference type="InterPro" id="IPR000792">
    <property type="entry name" value="Tscrpt_reg_LuxR_C"/>
</dbReference>
<keyword evidence="1" id="KW-0805">Transcription regulation</keyword>
<dbReference type="AlphaFoldDB" id="A0A344UW08"/>
<dbReference type="PROSITE" id="PS50043">
    <property type="entry name" value="HTH_LUXR_2"/>
    <property type="match status" value="1"/>
</dbReference>
<evidence type="ECO:0000313" key="7">
    <source>
        <dbReference type="Proteomes" id="UP000251995"/>
    </source>
</evidence>
<feature type="region of interest" description="Disordered" evidence="4">
    <location>
        <begin position="1"/>
        <end position="21"/>
    </location>
</feature>
<dbReference type="GO" id="GO:0003677">
    <property type="term" value="F:DNA binding"/>
    <property type="evidence" value="ECO:0007669"/>
    <property type="project" value="UniProtKB-KW"/>
</dbReference>
<feature type="domain" description="HTH luxR-type" evidence="5">
    <location>
        <begin position="391"/>
        <end position="456"/>
    </location>
</feature>
<dbReference type="PANTHER" id="PTHR44688:SF16">
    <property type="entry name" value="DNA-BINDING TRANSCRIPTIONAL ACTIVATOR DEVR_DOSR"/>
    <property type="match status" value="1"/>
</dbReference>
<keyword evidence="2" id="KW-0238">DNA-binding</keyword>
<dbReference type="KEGG" id="acij:JS278_02313"/>
<keyword evidence="7" id="KW-1185">Reference proteome</keyword>